<dbReference type="Pfam" id="PF03308">
    <property type="entry name" value="MeaB"/>
    <property type="match status" value="1"/>
</dbReference>
<keyword evidence="6" id="KW-1185">Reference proteome</keyword>
<comment type="caution">
    <text evidence="5">The sequence shown here is derived from an EMBL/GenBank/DDBJ whole genome shotgun (WGS) entry which is preliminary data.</text>
</comment>
<dbReference type="InterPro" id="IPR027417">
    <property type="entry name" value="P-loop_NTPase"/>
</dbReference>
<evidence type="ECO:0000256" key="4">
    <source>
        <dbReference type="ARBA" id="ARBA00023186"/>
    </source>
</evidence>
<evidence type="ECO:0008006" key="7">
    <source>
        <dbReference type="Google" id="ProtNLM"/>
    </source>
</evidence>
<sequence>MPGGGDEIQIMKAGILEIGNVFVVNKADRDGAQRTQSQLKAMVRLQDRATRPAVLLTRADVDEGVLKVVQHVDAFVTEHQNSGRLDADRQLHLRREALQLIGAHKPAEIPWLRRTKRS</sequence>
<accession>A0ABN3KPP8</accession>
<evidence type="ECO:0000256" key="3">
    <source>
        <dbReference type="ARBA" id="ARBA00023134"/>
    </source>
</evidence>
<protein>
    <recommendedName>
        <fullName evidence="7">ArgK protein</fullName>
    </recommendedName>
</protein>
<dbReference type="EMBL" id="BAAARE010000001">
    <property type="protein sequence ID" value="GAA2468498.1"/>
    <property type="molecule type" value="Genomic_DNA"/>
</dbReference>
<organism evidence="5 6">
    <name type="scientific">Terrabacter carboxydivorans</name>
    <dbReference type="NCBI Taxonomy" id="619730"/>
    <lineage>
        <taxon>Bacteria</taxon>
        <taxon>Bacillati</taxon>
        <taxon>Actinomycetota</taxon>
        <taxon>Actinomycetes</taxon>
        <taxon>Micrococcales</taxon>
        <taxon>Intrasporangiaceae</taxon>
        <taxon>Terrabacter</taxon>
    </lineage>
</organism>
<dbReference type="InterPro" id="IPR052040">
    <property type="entry name" value="GTPase/Isobutyryl-CoA_mutase"/>
</dbReference>
<evidence type="ECO:0000313" key="6">
    <source>
        <dbReference type="Proteomes" id="UP001500730"/>
    </source>
</evidence>
<dbReference type="Gene3D" id="3.40.50.300">
    <property type="entry name" value="P-loop containing nucleotide triphosphate hydrolases"/>
    <property type="match status" value="1"/>
</dbReference>
<dbReference type="PANTHER" id="PTHR43087">
    <property type="entry name" value="LYSINE/ARGININE/ORNITHINE TRANSPORT SYSTEM KINASE"/>
    <property type="match status" value="1"/>
</dbReference>
<evidence type="ECO:0000313" key="5">
    <source>
        <dbReference type="EMBL" id="GAA2468498.1"/>
    </source>
</evidence>
<evidence type="ECO:0000256" key="1">
    <source>
        <dbReference type="ARBA" id="ARBA00022741"/>
    </source>
</evidence>
<evidence type="ECO:0000256" key="2">
    <source>
        <dbReference type="ARBA" id="ARBA00022801"/>
    </source>
</evidence>
<proteinExistence type="predicted"/>
<gene>
    <name evidence="5" type="ORF">GCM10009858_02270</name>
</gene>
<keyword evidence="3" id="KW-0342">GTP-binding</keyword>
<keyword evidence="1" id="KW-0547">Nucleotide-binding</keyword>
<dbReference type="Proteomes" id="UP001500730">
    <property type="component" value="Unassembled WGS sequence"/>
</dbReference>
<keyword evidence="2" id="KW-0378">Hydrolase</keyword>
<name>A0ABN3KPP8_9MICO</name>
<dbReference type="PANTHER" id="PTHR43087:SF1">
    <property type="entry name" value="LAO_AO TRANSPORT SYSTEM ATPASE"/>
    <property type="match status" value="1"/>
</dbReference>
<dbReference type="SUPFAM" id="SSF52540">
    <property type="entry name" value="P-loop containing nucleoside triphosphate hydrolases"/>
    <property type="match status" value="1"/>
</dbReference>
<keyword evidence="4" id="KW-0143">Chaperone</keyword>
<reference evidence="5 6" key="1">
    <citation type="journal article" date="2019" name="Int. J. Syst. Evol. Microbiol.">
        <title>The Global Catalogue of Microorganisms (GCM) 10K type strain sequencing project: providing services to taxonomists for standard genome sequencing and annotation.</title>
        <authorList>
            <consortium name="The Broad Institute Genomics Platform"/>
            <consortium name="The Broad Institute Genome Sequencing Center for Infectious Disease"/>
            <person name="Wu L."/>
            <person name="Ma J."/>
        </authorList>
    </citation>
    <scope>NUCLEOTIDE SEQUENCE [LARGE SCALE GENOMIC DNA]</scope>
    <source>
        <strain evidence="5 6">JCM 16259</strain>
    </source>
</reference>